<feature type="compositionally biased region" description="Polar residues" evidence="1">
    <location>
        <begin position="322"/>
        <end position="332"/>
    </location>
</feature>
<dbReference type="VEuPathDB" id="FungiDB:TRIVIDRAFT_198325"/>
<feature type="compositionally biased region" description="Basic residues" evidence="1">
    <location>
        <begin position="555"/>
        <end position="565"/>
    </location>
</feature>
<feature type="compositionally biased region" description="Polar residues" evidence="1">
    <location>
        <begin position="436"/>
        <end position="451"/>
    </location>
</feature>
<feature type="compositionally biased region" description="Pro residues" evidence="1">
    <location>
        <begin position="337"/>
        <end position="347"/>
    </location>
</feature>
<dbReference type="STRING" id="413071.G9MIN6"/>
<name>G9MIN6_HYPVG</name>
<organism evidence="2 3">
    <name type="scientific">Hypocrea virens (strain Gv29-8 / FGSC 10586)</name>
    <name type="common">Gliocladium virens</name>
    <name type="synonym">Trichoderma virens</name>
    <dbReference type="NCBI Taxonomy" id="413071"/>
    <lineage>
        <taxon>Eukaryota</taxon>
        <taxon>Fungi</taxon>
        <taxon>Dikarya</taxon>
        <taxon>Ascomycota</taxon>
        <taxon>Pezizomycotina</taxon>
        <taxon>Sordariomycetes</taxon>
        <taxon>Hypocreomycetidae</taxon>
        <taxon>Hypocreales</taxon>
        <taxon>Hypocreaceae</taxon>
        <taxon>Trichoderma</taxon>
    </lineage>
</organism>
<sequence>MPLLEAEKGAIGPERYYRILPCSCSFTNTDIWPLPVDREPELKMHHQIARKEGQRTNTAASRNYFLARTGLAGQTSRLGLVLGARAAPRWLQPALVPASPTKTPSNAPMAVIGSLQPRFSPIGQTASYGLQHRWYFSRSRTTVWLQGKEPPGQCMPGSKDDGHGMIWMDLPLKSTIPTQITKPHSYTLHIQSFNSPPRGGIAEMTKLTKRLDFHKESGGLGLLRSHSRAKSGSTAKTTESPTESEDSAQDKKQQRSRSWFSPHRRKDSVASTILRSTKSLRRLSAVSSSASSQPAVSTPTTPSFSRGSYESDAAFHHRKLSSVGNSERNGATSEPAPTDPPSIPYPPHRPERPQEDLFEGTVLEKSSPSVHRPSRSRSVLRPFSPFPGPSIRDVRRLSQQSDHKLQTNITIAATATTSATNQLSKEAVQAHEPTDADTNAIPSNASVNSDATPVPVIPGRRSSYRATSHGSVSGVARKPSVSSSFHFPIHRRPSQVTADIESRKHARSSRWTLTENMAEMFKAQRIKTEKPEKQPLTPAQIEAIWNGQDNSKAVSKQKSKERRMKAASDTSAMMPRHFGGPLTEEQQSPVFRDSFQWPDRGASPVPMSRADIKMRALPFEITVPPPASAIVSPEIIHGDVSPKSPSKVDRDRKLPGNQPLPQLLLPETEEAIVEDDDASSTSSIPMVPPKNPARFVARAPTMPLLPPIPEGFRSASDSNRSSKASAHRRSRSWNHASEVKDETIQYNSTPFTRTSPSFRHGPIVLSDAGSRDSVATVEAAEGEHDVDWTAFQTAILGGESKDLDGLFPVEPVQADEEEGHLAEDVTTWFEGFGFETHGELIASEKSSQMKSERSAQRDSAGSMTSAASTPSTIQTDADAELKTPVSAQQQHHIFDTIKQLRNGCESTYSASIYTTDSMDGPWPAAADGETDGEGVGELAPTSVGSKQAMGHGLEAFLGFKVDDAY</sequence>
<dbReference type="Proteomes" id="UP000007115">
    <property type="component" value="Unassembled WGS sequence"/>
</dbReference>
<feature type="region of interest" description="Disordered" evidence="1">
    <location>
        <begin position="424"/>
        <end position="455"/>
    </location>
</feature>
<feature type="region of interest" description="Disordered" evidence="1">
    <location>
        <begin position="842"/>
        <end position="872"/>
    </location>
</feature>
<dbReference type="OMA" id="AQIEAIW"/>
<feature type="compositionally biased region" description="Low complexity" evidence="1">
    <location>
        <begin position="714"/>
        <end position="724"/>
    </location>
</feature>
<dbReference type="EMBL" id="ABDF02000003">
    <property type="protein sequence ID" value="EHK25353.1"/>
    <property type="molecule type" value="Genomic_DNA"/>
</dbReference>
<protein>
    <submittedName>
        <fullName evidence="2">Uncharacterized protein</fullName>
    </submittedName>
</protein>
<feature type="region of interest" description="Disordered" evidence="1">
    <location>
        <begin position="708"/>
        <end position="736"/>
    </location>
</feature>
<gene>
    <name evidence="2" type="ORF">TRIVIDRAFT_198325</name>
</gene>
<dbReference type="GeneID" id="25790028"/>
<dbReference type="HOGENOM" id="CLU_013024_0_0_1"/>
<feature type="region of interest" description="Disordered" evidence="1">
    <location>
        <begin position="550"/>
        <end position="575"/>
    </location>
</feature>
<evidence type="ECO:0000313" key="3">
    <source>
        <dbReference type="Proteomes" id="UP000007115"/>
    </source>
</evidence>
<comment type="caution">
    <text evidence="2">The sequence shown here is derived from an EMBL/GenBank/DDBJ whole genome shotgun (WGS) entry which is preliminary data.</text>
</comment>
<feature type="compositionally biased region" description="Polar residues" evidence="1">
    <location>
        <begin position="857"/>
        <end position="872"/>
    </location>
</feature>
<feature type="compositionally biased region" description="Low complexity" evidence="1">
    <location>
        <begin position="366"/>
        <end position="383"/>
    </location>
</feature>
<evidence type="ECO:0000256" key="1">
    <source>
        <dbReference type="SAM" id="MobiDB-lite"/>
    </source>
</evidence>
<dbReference type="RefSeq" id="XP_013959562.1">
    <property type="nucleotide sequence ID" value="XM_014104087.1"/>
</dbReference>
<dbReference type="InParanoid" id="G9MIN6"/>
<feature type="region of interest" description="Disordered" evidence="1">
    <location>
        <begin position="285"/>
        <end position="391"/>
    </location>
</feature>
<evidence type="ECO:0000313" key="2">
    <source>
        <dbReference type="EMBL" id="EHK25353.1"/>
    </source>
</evidence>
<dbReference type="OrthoDB" id="5244857at2759"/>
<reference evidence="2 3" key="1">
    <citation type="journal article" date="2011" name="Genome Biol.">
        <title>Comparative genome sequence analysis underscores mycoparasitism as the ancestral life style of Trichoderma.</title>
        <authorList>
            <person name="Kubicek C.P."/>
            <person name="Herrera-Estrella A."/>
            <person name="Seidl-Seiboth V."/>
            <person name="Martinez D.A."/>
            <person name="Druzhinina I.S."/>
            <person name="Thon M."/>
            <person name="Zeilinger S."/>
            <person name="Casas-Flores S."/>
            <person name="Horwitz B.A."/>
            <person name="Mukherjee P.K."/>
            <person name="Mukherjee M."/>
            <person name="Kredics L."/>
            <person name="Alcaraz L.D."/>
            <person name="Aerts A."/>
            <person name="Antal Z."/>
            <person name="Atanasova L."/>
            <person name="Cervantes-Badillo M.G."/>
            <person name="Challacombe J."/>
            <person name="Chertkov O."/>
            <person name="McCluskey K."/>
            <person name="Coulpier F."/>
            <person name="Deshpande N."/>
            <person name="von Doehren H."/>
            <person name="Ebbole D.J."/>
            <person name="Esquivel-Naranjo E.U."/>
            <person name="Fekete E."/>
            <person name="Flipphi M."/>
            <person name="Glaser F."/>
            <person name="Gomez-Rodriguez E.Y."/>
            <person name="Gruber S."/>
            <person name="Han C."/>
            <person name="Henrissat B."/>
            <person name="Hermosa R."/>
            <person name="Hernandez-Onate M."/>
            <person name="Karaffa L."/>
            <person name="Kosti I."/>
            <person name="Le Crom S."/>
            <person name="Lindquist E."/>
            <person name="Lucas S."/>
            <person name="Luebeck M."/>
            <person name="Luebeck P.S."/>
            <person name="Margeot A."/>
            <person name="Metz B."/>
            <person name="Misra M."/>
            <person name="Nevalainen H."/>
            <person name="Omann M."/>
            <person name="Packer N."/>
            <person name="Perrone G."/>
            <person name="Uresti-Rivera E.E."/>
            <person name="Salamov A."/>
            <person name="Schmoll M."/>
            <person name="Seiboth B."/>
            <person name="Shapiro H."/>
            <person name="Sukno S."/>
            <person name="Tamayo-Ramos J.A."/>
            <person name="Tisch D."/>
            <person name="Wiest A."/>
            <person name="Wilkinson H.H."/>
            <person name="Zhang M."/>
            <person name="Coutinho P.M."/>
            <person name="Kenerley C.M."/>
            <person name="Monte E."/>
            <person name="Baker S.E."/>
            <person name="Grigoriev I.V."/>
        </authorList>
    </citation>
    <scope>NUCLEOTIDE SEQUENCE [LARGE SCALE GENOMIC DNA]</scope>
    <source>
        <strain evidence="3">Gv29-8 / FGSC 10586</strain>
    </source>
</reference>
<feature type="region of interest" description="Disordered" evidence="1">
    <location>
        <begin position="218"/>
        <end position="273"/>
    </location>
</feature>
<accession>G9MIN6</accession>
<feature type="compositionally biased region" description="Low complexity" evidence="1">
    <location>
        <begin position="285"/>
        <end position="303"/>
    </location>
</feature>
<keyword evidence="3" id="KW-1185">Reference proteome</keyword>
<feature type="region of interest" description="Disordered" evidence="1">
    <location>
        <begin position="635"/>
        <end position="661"/>
    </location>
</feature>
<dbReference type="AlphaFoldDB" id="G9MIN6"/>
<proteinExistence type="predicted"/>
<feature type="compositionally biased region" description="Polar residues" evidence="1">
    <location>
        <begin position="230"/>
        <end position="241"/>
    </location>
</feature>
<dbReference type="eggNOG" id="ENOG502TCM7">
    <property type="taxonomic scope" value="Eukaryota"/>
</dbReference>